<proteinExistence type="predicted"/>
<gene>
    <name evidence="2" type="ORF">HBF32_04325</name>
</gene>
<feature type="compositionally biased region" description="Basic and acidic residues" evidence="1">
    <location>
        <begin position="47"/>
        <end position="56"/>
    </location>
</feature>
<evidence type="ECO:0000313" key="2">
    <source>
        <dbReference type="EMBL" id="NID14689.1"/>
    </source>
</evidence>
<feature type="region of interest" description="Disordered" evidence="1">
    <location>
        <begin position="1"/>
        <end position="64"/>
    </location>
</feature>
<reference evidence="2 3" key="1">
    <citation type="journal article" date="2006" name="Int. J. Syst. Evol. Microbiol.">
        <title>Dyella yeojuensis sp. nov., isolated from greenhouse soil in Korea.</title>
        <authorList>
            <person name="Kim B.Y."/>
            <person name="Weon H.Y."/>
            <person name="Lee K.H."/>
            <person name="Seok S.J."/>
            <person name="Kwon S.W."/>
            <person name="Go S.J."/>
            <person name="Stackebrandt E."/>
        </authorList>
    </citation>
    <scope>NUCLEOTIDE SEQUENCE [LARGE SCALE GENOMIC DNA]</scope>
    <source>
        <strain evidence="2 3">DSM 17673</strain>
    </source>
</reference>
<protein>
    <submittedName>
        <fullName evidence="2">Uncharacterized protein</fullName>
    </submittedName>
</protein>
<comment type="caution">
    <text evidence="2">The sequence shown here is derived from an EMBL/GenBank/DDBJ whole genome shotgun (WGS) entry which is preliminary data.</text>
</comment>
<dbReference type="RefSeq" id="WP_166698387.1">
    <property type="nucleotide sequence ID" value="NZ_JAAQTL010000001.1"/>
</dbReference>
<evidence type="ECO:0000256" key="1">
    <source>
        <dbReference type="SAM" id="MobiDB-lite"/>
    </source>
</evidence>
<dbReference type="AlphaFoldDB" id="A0A7X5TPG2"/>
<dbReference type="EMBL" id="JAAQTL010000001">
    <property type="protein sequence ID" value="NID14689.1"/>
    <property type="molecule type" value="Genomic_DNA"/>
</dbReference>
<sequence length="64" mass="6500">MKAEPVKQAKGAIEPAAAASDARGPVQRKAADSPRQVGEAAHIAQLKGEKPKEKAGAKKGKGGK</sequence>
<keyword evidence="3" id="KW-1185">Reference proteome</keyword>
<evidence type="ECO:0000313" key="3">
    <source>
        <dbReference type="Proteomes" id="UP000518878"/>
    </source>
</evidence>
<accession>A0A7X5TPG2</accession>
<name>A0A7X5TPG2_9GAMM</name>
<organism evidence="2 3">
    <name type="scientific">Luteibacter yeojuensis</name>
    <dbReference type="NCBI Taxonomy" id="345309"/>
    <lineage>
        <taxon>Bacteria</taxon>
        <taxon>Pseudomonadati</taxon>
        <taxon>Pseudomonadota</taxon>
        <taxon>Gammaproteobacteria</taxon>
        <taxon>Lysobacterales</taxon>
        <taxon>Rhodanobacteraceae</taxon>
        <taxon>Luteibacter</taxon>
    </lineage>
</organism>
<dbReference type="Proteomes" id="UP000518878">
    <property type="component" value="Unassembled WGS sequence"/>
</dbReference>